<keyword evidence="30" id="KW-1185">Reference proteome</keyword>
<evidence type="ECO:0000256" key="4">
    <source>
        <dbReference type="ARBA" id="ARBA00007193"/>
    </source>
</evidence>
<keyword evidence="7 23" id="KW-0813">Transport</keyword>
<dbReference type="Gene3D" id="2.60.470.10">
    <property type="entry name" value="Acid-sensing ion channels like domains"/>
    <property type="match status" value="1"/>
</dbReference>
<evidence type="ECO:0000256" key="1">
    <source>
        <dbReference type="ARBA" id="ARBA00002791"/>
    </source>
</evidence>
<dbReference type="PANTHER" id="PTHR12640">
    <property type="entry name" value="RIBOPHORIN II"/>
    <property type="match status" value="1"/>
</dbReference>
<sequence length="1284" mass="143254">MSLILSVPDPSLTTNLLAADTDEPSTESESCSRFVAEPSHSRSPTGSPLSYQKPIHVVSTEPLDPCYHEILTPQSEPSPYLLKPDYPEIERKRSYLHDVSRKISRLPKDLGRAVFSNRHNELKSTMIDFGETTTAHGIPMKKEKIVNVELEFESAPFPAITICNLNPFKKHLARSVPEISETLDAFHQAVTYSNDANNEEIRERKKRNSKLADFRFVQYEPVYSACDCIRGEQEECIGNESIPPDIQNACICNYDRQDSSVWPCYRTSTWEESICPECNDIGYCNVPNTTGTDSIPCVCQLNMGYCVLRSEARLRRVWEFRGKKVPDAHSPFRKDFLEHLKKLGYGNMTDQVAITTRAREKLILRMSALPPQRRAALGYGKSELIKQCSFNSMQCDIEKEFKLHIDPSFGNCYTFNADPNKVQASSRAGPSHGLRLMVFVNTSDYLPTTEATGVRIAIHGQRECPFPDTFGYSAPTGAVSSFGISLRKVNRLENGDCFKPDAPLPPGYIYREYNYEPEGCYRNCYQKRIINRCGCADPRFPQPSSSIRICDIRNEHTILLPFFAFHIFDGSKPYLFEETSNPRKQQKKLPEARFGEYIGEHAAMLEIYYEQMSYEVLRESESYSFVNLISDIGGQMGLWLGASVLTAIEILIFLISIVSIAVSSHLRYLDKFKAENDAEKKPDIDVSRKTSQKSKMRPVIFLVVAFSSVLAVSLNGHWEEKDTKWLSGVLEDVLKKKTDNIASLHYAASTLKLLKVTPSDAAAKGACEVAKKADLSKLDVLYNAAALSADLPNCALASVAGAQKTIEGVLTESSPNGERITQALRAADRLNIKINQAAFDKILTAAMKDDSPANLAWVFNAAALFDKGTGAKYFDKIKNLVSHADEVDKKFLQFDGGLTTTANAIHGIMSLAEKQGKVPAVSQDQMLLFANYLLSRKHVSTEKAAFHLLSALGVLVNNHQLVPITVSLVGPVMIDRMQPIRVSITNVFGLPIEATGVRVDIIPRGSKDPVMGHLPLAKMQADPRIWGFGPEKLPDEAGFFDLAVKIESSDKRLVGKTGSSVLIKKCDDIIVDDLKLGVLEKDETVTGASLSSVSQFSKFGKVLQADNSKRLYISFSVKAKTGLGTLMQPHQTFILFKHSTGAEVFYTADVQTGGKYLVDITVEPKSHRIEYDPKPEIKHLFRQPEKRPPTIVSDAFTLICLAPLLLLLVLWFRIGFNFGNMPASAWTLLFHLGLAALFALYFVFWLQLNMFETLKYLAGIAAFTYLAGNRVLRAIAEKRKHKTE</sequence>
<dbReference type="Pfam" id="PF23860">
    <property type="entry name" value="Ribophorin_II_3rd"/>
    <property type="match status" value="1"/>
</dbReference>
<keyword evidence="10" id="KW-0732">Signal</keyword>
<evidence type="ECO:0000313" key="29">
    <source>
        <dbReference type="EMBL" id="EPB79989.1"/>
    </source>
</evidence>
<dbReference type="InterPro" id="IPR020903">
    <property type="entry name" value="ENaC_CS"/>
</dbReference>
<evidence type="ECO:0000256" key="14">
    <source>
        <dbReference type="ARBA" id="ARBA00023065"/>
    </source>
</evidence>
<organism evidence="29 30">
    <name type="scientific">Ancylostoma ceylanicum</name>
    <dbReference type="NCBI Taxonomy" id="53326"/>
    <lineage>
        <taxon>Eukaryota</taxon>
        <taxon>Metazoa</taxon>
        <taxon>Ecdysozoa</taxon>
        <taxon>Nematoda</taxon>
        <taxon>Chromadorea</taxon>
        <taxon>Rhabditida</taxon>
        <taxon>Rhabditina</taxon>
        <taxon>Rhabditomorpha</taxon>
        <taxon>Strongyloidea</taxon>
        <taxon>Ancylostomatidae</taxon>
        <taxon>Ancylostomatinae</taxon>
        <taxon>Ancylostoma</taxon>
    </lineage>
</organism>
<keyword evidence="9 23" id="KW-0812">Transmembrane</keyword>
<dbReference type="GO" id="GO:0005272">
    <property type="term" value="F:sodium channel activity"/>
    <property type="evidence" value="ECO:0007669"/>
    <property type="project" value="UniProtKB-KW"/>
</dbReference>
<keyword evidence="18 23" id="KW-0407">Ion channel</keyword>
<evidence type="ECO:0000256" key="11">
    <source>
        <dbReference type="ARBA" id="ARBA00022824"/>
    </source>
</evidence>
<comment type="function">
    <text evidence="1">Subunit of the oligosaccharyl transferase (OST) complex that catalyzes the initial transfer of a defined glycan (Glc(3)Man(9)GlcNAc(2) in eukaryotes) from the lipid carrier dolichol-pyrophosphate to an asparagine residue within an Asn-X-Ser/Thr consensus motif in nascent polypeptide chains, the first step in protein N-glycosylation. N-glycosylation occurs cotranslationally and the complex associates with the Sec61 complex at the channel-forming translocon complex that mediates protein translocation across the endoplasmic reticulum (ER). All subunits are required for a maximal enzyme activity.</text>
</comment>
<evidence type="ECO:0000256" key="22">
    <source>
        <dbReference type="ARBA" id="ARBA00046750"/>
    </source>
</evidence>
<feature type="transmembrane region" description="Helical" evidence="25">
    <location>
        <begin position="1195"/>
        <end position="1216"/>
    </location>
</feature>
<feature type="domain" description="Ribophorin II third" evidence="27">
    <location>
        <begin position="1073"/>
        <end position="1171"/>
    </location>
</feature>
<evidence type="ECO:0000313" key="30">
    <source>
        <dbReference type="Proteomes" id="UP000054495"/>
    </source>
</evidence>
<dbReference type="FunFam" id="1.10.287.770:FF:000001">
    <property type="entry name" value="Acid-sensing ion channel subunit 1"/>
    <property type="match status" value="1"/>
</dbReference>
<dbReference type="InterPro" id="IPR008814">
    <property type="entry name" value="Swp1"/>
</dbReference>
<keyword evidence="12 25" id="KW-1133">Transmembrane helix</keyword>
<keyword evidence="15 25" id="KW-0472">Membrane</keyword>
<evidence type="ECO:0000256" key="6">
    <source>
        <dbReference type="ARBA" id="ARBA00017612"/>
    </source>
</evidence>
<evidence type="ECO:0000256" key="23">
    <source>
        <dbReference type="RuleBase" id="RU000679"/>
    </source>
</evidence>
<evidence type="ECO:0000256" key="7">
    <source>
        <dbReference type="ARBA" id="ARBA00022448"/>
    </source>
</evidence>
<feature type="compositionally biased region" description="Polar residues" evidence="24">
    <location>
        <begin position="41"/>
        <end position="50"/>
    </location>
</feature>
<feature type="transmembrane region" description="Helical" evidence="25">
    <location>
        <begin position="636"/>
        <end position="662"/>
    </location>
</feature>
<evidence type="ECO:0000256" key="10">
    <source>
        <dbReference type="ARBA" id="ARBA00022729"/>
    </source>
</evidence>
<keyword evidence="14 23" id="KW-0406">Ion transport</keyword>
<dbReference type="GO" id="GO:0006487">
    <property type="term" value="P:protein N-linked glycosylation"/>
    <property type="evidence" value="ECO:0007669"/>
    <property type="project" value="TreeGrafter"/>
</dbReference>
<dbReference type="Pfam" id="PF00858">
    <property type="entry name" value="ASC"/>
    <property type="match status" value="2"/>
</dbReference>
<dbReference type="Pfam" id="PF05817">
    <property type="entry name" value="Ribophorin_II"/>
    <property type="match status" value="1"/>
</dbReference>
<dbReference type="EMBL" id="KE124786">
    <property type="protein sequence ID" value="EPB79989.1"/>
    <property type="molecule type" value="Genomic_DNA"/>
</dbReference>
<evidence type="ECO:0000256" key="20">
    <source>
        <dbReference type="ARBA" id="ARBA00030216"/>
    </source>
</evidence>
<dbReference type="PROSITE" id="PS01206">
    <property type="entry name" value="ASC"/>
    <property type="match status" value="1"/>
</dbReference>
<evidence type="ECO:0000256" key="5">
    <source>
        <dbReference type="ARBA" id="ARBA00009038"/>
    </source>
</evidence>
<comment type="subunit">
    <text evidence="22">Component of the oligosaccharyltransferase (OST) complex. OST exists in two different complex forms which contain common core subunits RPN1, RPN2, OST48, OST4, DAD1 and TMEM258, either STT3A or STT3B as catalytic subunits, and form-specific accessory subunits. STT3A complex assembly occurs through the formation of 3 subcomplexes. Subcomplex 1 contains RPN1 and TMEM258, subcomplex 2 contains the STT3A-specific subunits STT3A, DC2/OSTC, and KCP2 as well as the core subunit OST4, and subcomplex 3 contains RPN2, DAD1, and OST48. The STT3A complex can form stable complexes with the Sec61 complex or with both the Sec61 and TRAP complexes. Interacts with DDI2. Interacts with TMEM35A/NACHO.</text>
</comment>
<evidence type="ECO:0000256" key="17">
    <source>
        <dbReference type="ARBA" id="ARBA00023201"/>
    </source>
</evidence>
<keyword evidence="13" id="KW-0915">Sodium</keyword>
<evidence type="ECO:0000256" key="15">
    <source>
        <dbReference type="ARBA" id="ARBA00023136"/>
    </source>
</evidence>
<feature type="domain" description="Ribophorin II C-terminal" evidence="28">
    <location>
        <begin position="1181"/>
        <end position="1279"/>
    </location>
</feature>
<feature type="domain" description="Ribophorin II N-terminal" evidence="26">
    <location>
        <begin position="720"/>
        <end position="955"/>
    </location>
</feature>
<feature type="transmembrane region" description="Helical" evidence="25">
    <location>
        <begin position="1254"/>
        <end position="1272"/>
    </location>
</feature>
<evidence type="ECO:0000256" key="12">
    <source>
        <dbReference type="ARBA" id="ARBA00022989"/>
    </source>
</evidence>
<dbReference type="InterPro" id="IPR055373">
    <property type="entry name" value="Ribophorin_II_N"/>
</dbReference>
<evidence type="ECO:0000256" key="8">
    <source>
        <dbReference type="ARBA" id="ARBA00022461"/>
    </source>
</evidence>
<keyword evidence="16" id="KW-0325">Glycoprotein</keyword>
<evidence type="ECO:0000256" key="18">
    <source>
        <dbReference type="ARBA" id="ARBA00023303"/>
    </source>
</evidence>
<proteinExistence type="inferred from homology"/>
<dbReference type="InterPro" id="IPR056790">
    <property type="entry name" value="Ribophorin_II_C"/>
</dbReference>
<dbReference type="InterPro" id="IPR055374">
    <property type="entry name" value="Ribophorin_II_3rd"/>
</dbReference>
<dbReference type="Proteomes" id="UP000054495">
    <property type="component" value="Unassembled WGS sequence"/>
</dbReference>
<evidence type="ECO:0000259" key="27">
    <source>
        <dbReference type="Pfam" id="PF23860"/>
    </source>
</evidence>
<dbReference type="Pfam" id="PF25147">
    <property type="entry name" value="Ribophorin_II_C"/>
    <property type="match status" value="1"/>
</dbReference>
<evidence type="ECO:0000256" key="19">
    <source>
        <dbReference type="ARBA" id="ARBA00030078"/>
    </source>
</evidence>
<keyword evidence="8 23" id="KW-0894">Sodium channel</keyword>
<feature type="transmembrane region" description="Helical" evidence="25">
    <location>
        <begin position="699"/>
        <end position="718"/>
    </location>
</feature>
<dbReference type="PANTHER" id="PTHR12640:SF0">
    <property type="entry name" value="DOLICHYL-DIPHOSPHOOLIGOSACCHARIDE--PROTEIN GLYCOSYLTRANSFERASE SUBUNIT 2"/>
    <property type="match status" value="1"/>
</dbReference>
<evidence type="ECO:0000256" key="24">
    <source>
        <dbReference type="SAM" id="MobiDB-lite"/>
    </source>
</evidence>
<feature type="region of interest" description="Disordered" evidence="24">
    <location>
        <begin position="19"/>
        <end position="51"/>
    </location>
</feature>
<accession>A0A0D6M761</accession>
<evidence type="ECO:0000256" key="13">
    <source>
        <dbReference type="ARBA" id="ARBA00023053"/>
    </source>
</evidence>
<evidence type="ECO:0000256" key="25">
    <source>
        <dbReference type="SAM" id="Phobius"/>
    </source>
</evidence>
<dbReference type="PRINTS" id="PR01078">
    <property type="entry name" value="AMINACHANNEL"/>
</dbReference>
<evidence type="ECO:0000256" key="9">
    <source>
        <dbReference type="ARBA" id="ARBA00022692"/>
    </source>
</evidence>
<keyword evidence="17 23" id="KW-0739">Sodium transport</keyword>
<comment type="similarity">
    <text evidence="5">Belongs to the SWP1 family.</text>
</comment>
<evidence type="ECO:0000259" key="28">
    <source>
        <dbReference type="Pfam" id="PF25147"/>
    </source>
</evidence>
<gene>
    <name evidence="29" type="ORF">ANCCEY_00938</name>
</gene>
<evidence type="ECO:0000256" key="2">
    <source>
        <dbReference type="ARBA" id="ARBA00004477"/>
    </source>
</evidence>
<dbReference type="Gene3D" id="1.10.287.820">
    <property type="entry name" value="Acid-sensing ion channel domain"/>
    <property type="match status" value="1"/>
</dbReference>
<protein>
    <recommendedName>
        <fullName evidence="6">Dolichyl-diphosphooligosaccharide--protein glycosyltransferase subunit 2</fullName>
    </recommendedName>
    <alternativeName>
        <fullName evidence="20">Dolichyl-diphosphooligosaccharide--protein glycosyltransferase 63 kDa subunit</fullName>
    </alternativeName>
    <alternativeName>
        <fullName evidence="21">Ribophorin II</fullName>
    </alternativeName>
    <alternativeName>
        <fullName evidence="19">Ribophorin-2</fullName>
    </alternativeName>
</protein>
<dbReference type="GO" id="GO:0008250">
    <property type="term" value="C:oligosaccharyltransferase complex"/>
    <property type="evidence" value="ECO:0007669"/>
    <property type="project" value="InterPro"/>
</dbReference>
<comment type="pathway">
    <text evidence="3">Protein modification; protein glycosylation.</text>
</comment>
<comment type="subcellular location">
    <subcellularLocation>
        <location evidence="2">Endoplasmic reticulum membrane</location>
        <topology evidence="2">Multi-pass membrane protein</topology>
    </subcellularLocation>
</comment>
<feature type="transmembrane region" description="Helical" evidence="25">
    <location>
        <begin position="1228"/>
        <end position="1248"/>
    </location>
</feature>
<name>A0A0D6M761_9BILA</name>
<reference evidence="29 30" key="1">
    <citation type="submission" date="2013-05" db="EMBL/GenBank/DDBJ databases">
        <title>Draft genome of the parasitic nematode Anyclostoma ceylanicum.</title>
        <authorList>
            <person name="Mitreva M."/>
        </authorList>
    </citation>
    <scope>NUCLEOTIDE SEQUENCE [LARGE SCALE GENOMIC DNA]</scope>
</reference>
<evidence type="ECO:0000256" key="3">
    <source>
        <dbReference type="ARBA" id="ARBA00004922"/>
    </source>
</evidence>
<evidence type="ECO:0000256" key="21">
    <source>
        <dbReference type="ARBA" id="ARBA00032139"/>
    </source>
</evidence>
<keyword evidence="11" id="KW-0256">Endoplasmic reticulum</keyword>
<comment type="similarity">
    <text evidence="4 23">Belongs to the amiloride-sensitive sodium channel (TC 1.A.6) family.</text>
</comment>
<evidence type="ECO:0000256" key="16">
    <source>
        <dbReference type="ARBA" id="ARBA00023180"/>
    </source>
</evidence>
<dbReference type="InterPro" id="IPR001873">
    <property type="entry name" value="ENaC"/>
</dbReference>
<evidence type="ECO:0000259" key="26">
    <source>
        <dbReference type="Pfam" id="PF05817"/>
    </source>
</evidence>